<evidence type="ECO:0000256" key="7">
    <source>
        <dbReference type="ARBA" id="ARBA00048539"/>
    </source>
</evidence>
<comment type="subcellular location">
    <subcellularLocation>
        <location evidence="1 8">Cytoplasm</location>
    </subcellularLocation>
</comment>
<dbReference type="SUPFAM" id="SSF52402">
    <property type="entry name" value="Adenine nucleotide alpha hydrolases-like"/>
    <property type="match status" value="1"/>
</dbReference>
<reference evidence="10 11" key="1">
    <citation type="submission" date="2020-08" db="EMBL/GenBank/DDBJ databases">
        <authorList>
            <person name="Liu C."/>
            <person name="Sun Q."/>
        </authorList>
    </citation>
    <scope>NUCLEOTIDE SEQUENCE [LARGE SCALE GENOMIC DNA]</scope>
    <source>
        <strain evidence="10 11">NSJ-59</strain>
    </source>
</reference>
<evidence type="ECO:0000256" key="2">
    <source>
        <dbReference type="ARBA" id="ARBA00022490"/>
    </source>
</evidence>
<dbReference type="Pfam" id="PF11734">
    <property type="entry name" value="TilS_C"/>
    <property type="match status" value="1"/>
</dbReference>
<keyword evidence="2 8" id="KW-0963">Cytoplasm</keyword>
<dbReference type="NCBIfam" id="TIGR02432">
    <property type="entry name" value="lysidine_TilS_N"/>
    <property type="match status" value="1"/>
</dbReference>
<dbReference type="Gene3D" id="3.40.50.620">
    <property type="entry name" value="HUPs"/>
    <property type="match status" value="1"/>
</dbReference>
<keyword evidence="3 8" id="KW-0436">Ligase</keyword>
<dbReference type="Gene3D" id="1.20.59.20">
    <property type="match status" value="1"/>
</dbReference>
<dbReference type="GO" id="GO:0032267">
    <property type="term" value="F:tRNA(Ile)-lysidine synthase activity"/>
    <property type="evidence" value="ECO:0007669"/>
    <property type="project" value="UniProtKB-EC"/>
</dbReference>
<dbReference type="PANTHER" id="PTHR43033">
    <property type="entry name" value="TRNA(ILE)-LYSIDINE SYNTHASE-RELATED"/>
    <property type="match status" value="1"/>
</dbReference>
<comment type="catalytic activity">
    <reaction evidence="7 8">
        <text>cytidine(34) in tRNA(Ile2) + L-lysine + ATP = lysidine(34) in tRNA(Ile2) + AMP + diphosphate + H(+)</text>
        <dbReference type="Rhea" id="RHEA:43744"/>
        <dbReference type="Rhea" id="RHEA-COMP:10625"/>
        <dbReference type="Rhea" id="RHEA-COMP:10670"/>
        <dbReference type="ChEBI" id="CHEBI:15378"/>
        <dbReference type="ChEBI" id="CHEBI:30616"/>
        <dbReference type="ChEBI" id="CHEBI:32551"/>
        <dbReference type="ChEBI" id="CHEBI:33019"/>
        <dbReference type="ChEBI" id="CHEBI:82748"/>
        <dbReference type="ChEBI" id="CHEBI:83665"/>
        <dbReference type="ChEBI" id="CHEBI:456215"/>
        <dbReference type="EC" id="6.3.4.19"/>
    </reaction>
</comment>
<accession>A0ABR6VJY4</accession>
<proteinExistence type="inferred from homology"/>
<name>A0ABR6VJY4_9FIRM</name>
<keyword evidence="11" id="KW-1185">Reference proteome</keyword>
<keyword evidence="4 8" id="KW-0819">tRNA processing</keyword>
<dbReference type="EC" id="6.3.4.19" evidence="8"/>
<feature type="domain" description="Lysidine-tRNA(Ile) synthetase C-terminal" evidence="9">
    <location>
        <begin position="385"/>
        <end position="454"/>
    </location>
</feature>
<evidence type="ECO:0000256" key="3">
    <source>
        <dbReference type="ARBA" id="ARBA00022598"/>
    </source>
</evidence>
<dbReference type="RefSeq" id="WP_186504099.1">
    <property type="nucleotide sequence ID" value="NZ_JACOGK010000032.1"/>
</dbReference>
<gene>
    <name evidence="8 10" type="primary">tilS</name>
    <name evidence="10" type="ORF">H8J70_10065</name>
</gene>
<dbReference type="InterPro" id="IPR012796">
    <property type="entry name" value="Lysidine-tRNA-synth_C"/>
</dbReference>
<dbReference type="SUPFAM" id="SSF56037">
    <property type="entry name" value="PheT/TilS domain"/>
    <property type="match status" value="1"/>
</dbReference>
<dbReference type="NCBIfam" id="TIGR02433">
    <property type="entry name" value="lysidine_TilS_C"/>
    <property type="match status" value="1"/>
</dbReference>
<comment type="function">
    <text evidence="8">Ligates lysine onto the cytidine present at position 34 of the AUA codon-specific tRNA(Ile) that contains the anticodon CAU, in an ATP-dependent manner. Cytidine is converted to lysidine, thus changing the amino acid specificity of the tRNA from methionine to isoleucine.</text>
</comment>
<evidence type="ECO:0000256" key="4">
    <source>
        <dbReference type="ARBA" id="ARBA00022694"/>
    </source>
</evidence>
<sequence length="463" mass="50997">MNAEAAGILRRVEAFVRTHRLFTRGDTLVIACSGGPDSLTLLDMLSRFKDDYDLTLIAVYVHHGIRRAADREVAMVEQEAKRRQCLFVSRYIDVPKLAAATGRSVETAGREARYAIFKEIAVAAKAQAIAVAHQQNDQAETVLQHLLRGSGLAGLAGMRPKSGPIIRPLLALTRADVERYVSLVGLTPCEDETNSQLLYQRNRIRLELLPYLTQYNPAILADLNRLSDIARADEDCLELLAGRLYEAEVKLLKRGRALSRAVITAQPVALQRRLIRRLFQETRGSSRDISFAYTERIRELLDKPAGHAFEGQGLRVYTTAQDLCFIIAARGVKPVAAAVPAPVVIGGPGTYRFGRAVVHVRYSSVAPQETSHCLVRDGHACKGPLVLRGRQAGDTIALPGGTKSLKKYLNERQVPPEKRAAWPLLCQGHQVLWLCGLEASLTAAPQAATAAFIIFEFQEEDHA</sequence>
<comment type="caution">
    <text evidence="10">The sequence shown here is derived from an EMBL/GenBank/DDBJ whole genome shotgun (WGS) entry which is preliminary data.</text>
</comment>
<evidence type="ECO:0000313" key="10">
    <source>
        <dbReference type="EMBL" id="MBC3537597.1"/>
    </source>
</evidence>
<evidence type="ECO:0000256" key="6">
    <source>
        <dbReference type="ARBA" id="ARBA00022840"/>
    </source>
</evidence>
<dbReference type="InterPro" id="IPR012795">
    <property type="entry name" value="tRNA_Ile_lys_synt_N"/>
</dbReference>
<protein>
    <recommendedName>
        <fullName evidence="8">tRNA(Ile)-lysidine synthase</fullName>
        <ecNumber evidence="8">6.3.4.19</ecNumber>
    </recommendedName>
    <alternativeName>
        <fullName evidence="8">tRNA(Ile)-2-lysyl-cytidine synthase</fullName>
    </alternativeName>
    <alternativeName>
        <fullName evidence="8">tRNA(Ile)-lysidine synthetase</fullName>
    </alternativeName>
</protein>
<dbReference type="SMART" id="SM00977">
    <property type="entry name" value="TilS_C"/>
    <property type="match status" value="1"/>
</dbReference>
<comment type="similarity">
    <text evidence="8">Belongs to the tRNA(Ile)-lysidine synthase family.</text>
</comment>
<dbReference type="CDD" id="cd01992">
    <property type="entry name" value="TilS_N"/>
    <property type="match status" value="1"/>
</dbReference>
<dbReference type="PANTHER" id="PTHR43033:SF1">
    <property type="entry name" value="TRNA(ILE)-LYSIDINE SYNTHASE-RELATED"/>
    <property type="match status" value="1"/>
</dbReference>
<evidence type="ECO:0000256" key="8">
    <source>
        <dbReference type="HAMAP-Rule" id="MF_01161"/>
    </source>
</evidence>
<dbReference type="InterPro" id="IPR011063">
    <property type="entry name" value="TilS/TtcA_N"/>
</dbReference>
<dbReference type="SUPFAM" id="SSF82829">
    <property type="entry name" value="MesJ substrate recognition domain-like"/>
    <property type="match status" value="1"/>
</dbReference>
<dbReference type="HAMAP" id="MF_01161">
    <property type="entry name" value="tRNA_Ile_lys_synt"/>
    <property type="match status" value="1"/>
</dbReference>
<evidence type="ECO:0000256" key="5">
    <source>
        <dbReference type="ARBA" id="ARBA00022741"/>
    </source>
</evidence>
<keyword evidence="5 8" id="KW-0547">Nucleotide-binding</keyword>
<dbReference type="Pfam" id="PF01171">
    <property type="entry name" value="ATP_bind_3"/>
    <property type="match status" value="1"/>
</dbReference>
<dbReference type="Proteomes" id="UP000606870">
    <property type="component" value="Unassembled WGS sequence"/>
</dbReference>
<dbReference type="EMBL" id="JACOGK010000032">
    <property type="protein sequence ID" value="MBC3537597.1"/>
    <property type="molecule type" value="Genomic_DNA"/>
</dbReference>
<dbReference type="InterPro" id="IPR012094">
    <property type="entry name" value="tRNA_Ile_lys_synt"/>
</dbReference>
<evidence type="ECO:0000259" key="9">
    <source>
        <dbReference type="SMART" id="SM00977"/>
    </source>
</evidence>
<keyword evidence="6 8" id="KW-0067">ATP-binding</keyword>
<evidence type="ECO:0000256" key="1">
    <source>
        <dbReference type="ARBA" id="ARBA00004496"/>
    </source>
</evidence>
<feature type="binding site" evidence="8">
    <location>
        <begin position="33"/>
        <end position="38"/>
    </location>
    <ligand>
        <name>ATP</name>
        <dbReference type="ChEBI" id="CHEBI:30616"/>
    </ligand>
</feature>
<dbReference type="InterPro" id="IPR014729">
    <property type="entry name" value="Rossmann-like_a/b/a_fold"/>
</dbReference>
<comment type="domain">
    <text evidence="8">The N-terminal region contains the highly conserved SGGXDS motif, predicted to be a P-loop motif involved in ATP binding.</text>
</comment>
<evidence type="ECO:0000313" key="11">
    <source>
        <dbReference type="Proteomes" id="UP000606870"/>
    </source>
</evidence>
<organism evidence="10 11">
    <name type="scientific">Megasphaera hominis</name>
    <dbReference type="NCBI Taxonomy" id="159836"/>
    <lineage>
        <taxon>Bacteria</taxon>
        <taxon>Bacillati</taxon>
        <taxon>Bacillota</taxon>
        <taxon>Negativicutes</taxon>
        <taxon>Veillonellales</taxon>
        <taxon>Veillonellaceae</taxon>
        <taxon>Megasphaera</taxon>
    </lineage>
</organism>